<sequence length="44" mass="5136">MFAEQLSEMHDIFSLNYASKTGLITLIVIVGIVIFRWKIRKPKK</sequence>
<keyword evidence="1" id="KW-1133">Transmembrane helix</keyword>
<reference evidence="2" key="1">
    <citation type="journal article" date="2015" name="Nature">
        <title>Complex archaea that bridge the gap between prokaryotes and eukaryotes.</title>
        <authorList>
            <person name="Spang A."/>
            <person name="Saw J.H."/>
            <person name="Jorgensen S.L."/>
            <person name="Zaremba-Niedzwiedzka K."/>
            <person name="Martijn J."/>
            <person name="Lind A.E."/>
            <person name="van Eijk R."/>
            <person name="Schleper C."/>
            <person name="Guy L."/>
            <person name="Ettema T.J."/>
        </authorList>
    </citation>
    <scope>NUCLEOTIDE SEQUENCE</scope>
</reference>
<dbReference type="AlphaFoldDB" id="A0A0F9HPC2"/>
<evidence type="ECO:0000313" key="2">
    <source>
        <dbReference type="EMBL" id="KKM05107.1"/>
    </source>
</evidence>
<gene>
    <name evidence="2" type="ORF">LCGC14_1757470</name>
</gene>
<proteinExistence type="predicted"/>
<name>A0A0F9HPC2_9ZZZZ</name>
<organism evidence="2">
    <name type="scientific">marine sediment metagenome</name>
    <dbReference type="NCBI Taxonomy" id="412755"/>
    <lineage>
        <taxon>unclassified sequences</taxon>
        <taxon>metagenomes</taxon>
        <taxon>ecological metagenomes</taxon>
    </lineage>
</organism>
<protein>
    <submittedName>
        <fullName evidence="2">Uncharacterized protein</fullName>
    </submittedName>
</protein>
<accession>A0A0F9HPC2</accession>
<feature type="transmembrane region" description="Helical" evidence="1">
    <location>
        <begin position="17"/>
        <end position="37"/>
    </location>
</feature>
<comment type="caution">
    <text evidence="2">The sequence shown here is derived from an EMBL/GenBank/DDBJ whole genome shotgun (WGS) entry which is preliminary data.</text>
</comment>
<keyword evidence="1" id="KW-0472">Membrane</keyword>
<evidence type="ECO:0000256" key="1">
    <source>
        <dbReference type="SAM" id="Phobius"/>
    </source>
</evidence>
<dbReference type="EMBL" id="LAZR01016300">
    <property type="protein sequence ID" value="KKM05107.1"/>
    <property type="molecule type" value="Genomic_DNA"/>
</dbReference>
<keyword evidence="1" id="KW-0812">Transmembrane</keyword>